<dbReference type="RefSeq" id="WP_117892939.1">
    <property type="nucleotide sequence ID" value="NZ_CABJCV010000001.1"/>
</dbReference>
<keyword evidence="11" id="KW-1185">Reference proteome</keyword>
<comment type="caution">
    <text evidence="10">The sequence shown here is derived from an EMBL/GenBank/DDBJ whole genome shotgun (WGS) entry which is preliminary data.</text>
</comment>
<dbReference type="InterPro" id="IPR036390">
    <property type="entry name" value="WH_DNA-bd_sf"/>
</dbReference>
<dbReference type="Gene3D" id="1.10.1790.10">
    <property type="entry name" value="PRD domain"/>
    <property type="match status" value="2"/>
</dbReference>
<dbReference type="Gene3D" id="1.10.10.10">
    <property type="entry name" value="Winged helix-like DNA-binding domain superfamily/Winged helix DNA-binding domain"/>
    <property type="match status" value="2"/>
</dbReference>
<name>A0A412G6Y5_9FIRM</name>
<dbReference type="CDD" id="cd05568">
    <property type="entry name" value="PTS_IIB_bgl_like"/>
    <property type="match status" value="1"/>
</dbReference>
<keyword evidence="1" id="KW-0808">Transferase</keyword>
<dbReference type="AlphaFoldDB" id="A0A412G6Y5"/>
<feature type="domain" description="PTS EIIB type-2" evidence="8">
    <location>
        <begin position="394"/>
        <end position="485"/>
    </location>
</feature>
<keyword evidence="3" id="KW-0805">Transcription regulation</keyword>
<dbReference type="EMBL" id="QRUP01000001">
    <property type="protein sequence ID" value="RGR77064.1"/>
    <property type="molecule type" value="Genomic_DNA"/>
</dbReference>
<evidence type="ECO:0000259" key="7">
    <source>
        <dbReference type="PROSITE" id="PS51094"/>
    </source>
</evidence>
<evidence type="ECO:0000259" key="8">
    <source>
        <dbReference type="PROSITE" id="PS51099"/>
    </source>
</evidence>
<evidence type="ECO:0000256" key="4">
    <source>
        <dbReference type="ARBA" id="ARBA00023159"/>
    </source>
</evidence>
<keyword evidence="5" id="KW-0804">Transcription</keyword>
<feature type="domain" description="PRD" evidence="9">
    <location>
        <begin position="283"/>
        <end position="390"/>
    </location>
</feature>
<dbReference type="InterPro" id="IPR036095">
    <property type="entry name" value="PTS_EIIB-like_sf"/>
</dbReference>
<dbReference type="InterPro" id="IPR013011">
    <property type="entry name" value="PTS_EIIB_2"/>
</dbReference>
<dbReference type="SUPFAM" id="SSF55804">
    <property type="entry name" value="Phoshotransferase/anion transport protein"/>
    <property type="match status" value="1"/>
</dbReference>
<reference evidence="10 11" key="1">
    <citation type="submission" date="2018-08" db="EMBL/GenBank/DDBJ databases">
        <title>A genome reference for cultivated species of the human gut microbiota.</title>
        <authorList>
            <person name="Zou Y."/>
            <person name="Xue W."/>
            <person name="Luo G."/>
        </authorList>
    </citation>
    <scope>NUCLEOTIDE SEQUENCE [LARGE SCALE GENOMIC DNA]</scope>
    <source>
        <strain evidence="10 11">AF24-29</strain>
    </source>
</reference>
<keyword evidence="2" id="KW-0677">Repeat</keyword>
<dbReference type="PROSITE" id="PS51000">
    <property type="entry name" value="HTH_DEOR_2"/>
    <property type="match status" value="1"/>
</dbReference>
<evidence type="ECO:0000259" key="9">
    <source>
        <dbReference type="PROSITE" id="PS51372"/>
    </source>
</evidence>
<feature type="domain" description="PTS EIIA type-2" evidence="7">
    <location>
        <begin position="487"/>
        <end position="626"/>
    </location>
</feature>
<dbReference type="InterPro" id="IPR036634">
    <property type="entry name" value="PRD_sf"/>
</dbReference>
<evidence type="ECO:0000256" key="5">
    <source>
        <dbReference type="ARBA" id="ARBA00023163"/>
    </source>
</evidence>
<dbReference type="PROSITE" id="PS51094">
    <property type="entry name" value="PTS_EIIA_TYPE_2"/>
    <property type="match status" value="1"/>
</dbReference>
<feature type="domain" description="HTH deoR-type" evidence="6">
    <location>
        <begin position="2"/>
        <end position="54"/>
    </location>
</feature>
<dbReference type="GO" id="GO:0003700">
    <property type="term" value="F:DNA-binding transcription factor activity"/>
    <property type="evidence" value="ECO:0007669"/>
    <property type="project" value="InterPro"/>
</dbReference>
<protein>
    <submittedName>
        <fullName evidence="10">Transcription antiterminator</fullName>
    </submittedName>
</protein>
<dbReference type="GO" id="GO:0009401">
    <property type="term" value="P:phosphoenolpyruvate-dependent sugar phosphotransferase system"/>
    <property type="evidence" value="ECO:0007669"/>
    <property type="project" value="InterPro"/>
</dbReference>
<accession>A0A412G6Y5</accession>
<dbReference type="Pfam" id="PF05043">
    <property type="entry name" value="Mga"/>
    <property type="match status" value="1"/>
</dbReference>
<gene>
    <name evidence="10" type="ORF">DWY25_01865</name>
</gene>
<dbReference type="Pfam" id="PF00359">
    <property type="entry name" value="PTS_EIIA_2"/>
    <property type="match status" value="1"/>
</dbReference>
<evidence type="ECO:0000256" key="2">
    <source>
        <dbReference type="ARBA" id="ARBA00022737"/>
    </source>
</evidence>
<dbReference type="GeneID" id="83014154"/>
<evidence type="ECO:0000313" key="11">
    <source>
        <dbReference type="Proteomes" id="UP000284178"/>
    </source>
</evidence>
<keyword evidence="4" id="KW-0010">Activator</keyword>
<evidence type="ECO:0000313" key="10">
    <source>
        <dbReference type="EMBL" id="RGR77064.1"/>
    </source>
</evidence>
<dbReference type="PROSITE" id="PS51372">
    <property type="entry name" value="PRD_2"/>
    <property type="match status" value="2"/>
</dbReference>
<proteinExistence type="predicted"/>
<dbReference type="InterPro" id="IPR016152">
    <property type="entry name" value="PTrfase/Anion_transptr"/>
</dbReference>
<dbReference type="Proteomes" id="UP000284178">
    <property type="component" value="Unassembled WGS sequence"/>
</dbReference>
<dbReference type="InterPro" id="IPR036388">
    <property type="entry name" value="WH-like_DNA-bd_sf"/>
</dbReference>
<dbReference type="SUPFAM" id="SSF46785">
    <property type="entry name" value="Winged helix' DNA-binding domain"/>
    <property type="match status" value="2"/>
</dbReference>
<evidence type="ECO:0000256" key="3">
    <source>
        <dbReference type="ARBA" id="ARBA00023015"/>
    </source>
</evidence>
<dbReference type="GO" id="GO:0008982">
    <property type="term" value="F:protein-N(PI)-phosphohistidine-sugar phosphotransferase activity"/>
    <property type="evidence" value="ECO:0007669"/>
    <property type="project" value="InterPro"/>
</dbReference>
<dbReference type="SUPFAM" id="SSF52794">
    <property type="entry name" value="PTS system IIB component-like"/>
    <property type="match status" value="1"/>
</dbReference>
<dbReference type="InterPro" id="IPR001034">
    <property type="entry name" value="DeoR_HTH"/>
</dbReference>
<dbReference type="Gene3D" id="3.40.50.2300">
    <property type="match status" value="1"/>
</dbReference>
<sequence length="632" mass="73469">MLNQRQKAILKYLDEETYTTASFIAQQLELSDRTVRSELKQLAEELPDYGMALISKPKFGYRVEILDPVLAGKTQAPRTEMPATPQQRVRFILEYLLAHEDYVKTEELCDLLFLSQSSISQDLKTVREILESYNLKLTVRPHYGLKIEGSEFDYRQCLSTCLTSMMEDQPEADQRQGQLQRISEILETVFEEAQFFMSDFAFNNLAMHLLIALQRIVSGNHVPMTPQKLEELKAKPLYPLAQKIVGCIEQAFSVVIPESECGYIVIHLLGKQMIKSPQQENCIISETMYETVDEMLRVVDDEMNLDLSSDLNLRLVLALHLVPLENRLQYDLNMRNPLLKEIKNHYMLAFMIATTACGVLKERYQKEISEDEIGYIALHINLALERKRETIRRKNIVIVCSTGRGTAELLEYQYRDKFGKYINQLMTCDVLTLDRIDFSDVDLVISTVEIPVKLPVSILRVQYFMQTRDESKIKRVLAQSGTSSIEHFFDPNLFLVNVPAKNKTEVIDYMSARIRNFYKVPRNFKELILLREKKAVTEFGNLIAIPHPYRVCTDETFVCVALLKRPILWDKKKVQLVFLLSIEKGKNRDLQKFYTLTSKFLTSKDYVRLLLHEKRYATLMRIFRTIEEDLNN</sequence>
<dbReference type="PANTHER" id="PTHR30185">
    <property type="entry name" value="CRYPTIC BETA-GLUCOSIDE BGL OPERON ANTITERMINATOR"/>
    <property type="match status" value="1"/>
</dbReference>
<dbReference type="Gene3D" id="3.40.930.10">
    <property type="entry name" value="Mannitol-specific EII, Chain A"/>
    <property type="match status" value="1"/>
</dbReference>
<dbReference type="PANTHER" id="PTHR30185:SF13">
    <property type="entry name" value="LICABCH OPERON REGULATOR-RELATED"/>
    <property type="match status" value="1"/>
</dbReference>
<dbReference type="Pfam" id="PF08279">
    <property type="entry name" value="HTH_11"/>
    <property type="match status" value="1"/>
</dbReference>
<dbReference type="InterPro" id="IPR013196">
    <property type="entry name" value="HTH_11"/>
</dbReference>
<feature type="domain" description="PRD" evidence="9">
    <location>
        <begin position="173"/>
        <end position="278"/>
    </location>
</feature>
<organism evidence="10 11">
    <name type="scientific">Holdemania filiformis</name>
    <dbReference type="NCBI Taxonomy" id="61171"/>
    <lineage>
        <taxon>Bacteria</taxon>
        <taxon>Bacillati</taxon>
        <taxon>Bacillota</taxon>
        <taxon>Erysipelotrichia</taxon>
        <taxon>Erysipelotrichales</taxon>
        <taxon>Erysipelotrichaceae</taxon>
        <taxon>Holdemania</taxon>
    </lineage>
</organism>
<dbReference type="InterPro" id="IPR011608">
    <property type="entry name" value="PRD"/>
</dbReference>
<dbReference type="InterPro" id="IPR002178">
    <property type="entry name" value="PTS_EIIA_type-2_dom"/>
</dbReference>
<evidence type="ECO:0000256" key="1">
    <source>
        <dbReference type="ARBA" id="ARBA00022679"/>
    </source>
</evidence>
<dbReference type="SUPFAM" id="SSF63520">
    <property type="entry name" value="PTS-regulatory domain, PRD"/>
    <property type="match status" value="2"/>
</dbReference>
<dbReference type="InterPro" id="IPR007737">
    <property type="entry name" value="Mga_HTH"/>
</dbReference>
<dbReference type="PROSITE" id="PS51099">
    <property type="entry name" value="PTS_EIIB_TYPE_2"/>
    <property type="match status" value="1"/>
</dbReference>
<evidence type="ECO:0000259" key="6">
    <source>
        <dbReference type="PROSITE" id="PS51000"/>
    </source>
</evidence>
<dbReference type="InterPro" id="IPR050661">
    <property type="entry name" value="BglG_antiterminators"/>
</dbReference>
<dbReference type="Pfam" id="PF00874">
    <property type="entry name" value="PRD"/>
    <property type="match status" value="2"/>
</dbReference>